<comment type="pathway">
    <text evidence="2">Carbohydrate biosynthesis; dTDP-L-rhamnose biosynthesis.</text>
</comment>
<name>A0A7G1G5K7_9BACT</name>
<evidence type="ECO:0000313" key="5">
    <source>
        <dbReference type="Proteomes" id="UP000516361"/>
    </source>
</evidence>
<keyword evidence="2" id="KW-0521">NADP</keyword>
<dbReference type="FunCoup" id="A0A7G1G5K7">
    <property type="interactions" value="310"/>
</dbReference>
<sequence>MLYYTIYEVKKIKILITGSNGQLGVEFQKFFEKININYIAVPHKKLDITNISNLYEVLKNKNITHILNCASYNDVDKAEKNSKLAYKTNALGVKNLSLISNKINAKLIHFSTDYVFDGSKNNPYNIFDTPNPINEYGKSKLIGEKYLKKLSKNYLLIRTSWLFGGNKNFIKKVLEWSKKEEIRVSYNEVSSPTYTLDLVKVTFFLIKQKSFGTYHITNTPTNRYEWAKFILNKIKYTGKIVKVKKEVFNLPAKRPNYSVLLNNHEVKISTWQKSTNNYLRCIL</sequence>
<evidence type="ECO:0000256" key="2">
    <source>
        <dbReference type="RuleBase" id="RU364082"/>
    </source>
</evidence>
<proteinExistence type="inferred from homology"/>
<organism evidence="4 5">
    <name type="scientific">Tepiditoga spiralis</name>
    <dbReference type="NCBI Taxonomy" id="2108365"/>
    <lineage>
        <taxon>Bacteria</taxon>
        <taxon>Thermotogati</taxon>
        <taxon>Thermotogota</taxon>
        <taxon>Thermotogae</taxon>
        <taxon>Petrotogales</taxon>
        <taxon>Petrotogaceae</taxon>
        <taxon>Tepiditoga</taxon>
    </lineage>
</organism>
<dbReference type="GO" id="GO:0005829">
    <property type="term" value="C:cytosol"/>
    <property type="evidence" value="ECO:0007669"/>
    <property type="project" value="TreeGrafter"/>
</dbReference>
<dbReference type="InParanoid" id="A0A7G1G5K7"/>
<dbReference type="UniPathway" id="UPA00124"/>
<dbReference type="CDD" id="cd05254">
    <property type="entry name" value="dTDP_HR_like_SDR_e"/>
    <property type="match status" value="1"/>
</dbReference>
<dbReference type="InterPro" id="IPR036291">
    <property type="entry name" value="NAD(P)-bd_dom_sf"/>
</dbReference>
<evidence type="ECO:0000256" key="1">
    <source>
        <dbReference type="ARBA" id="ARBA00010944"/>
    </source>
</evidence>
<dbReference type="InterPro" id="IPR029903">
    <property type="entry name" value="RmlD-like-bd"/>
</dbReference>
<dbReference type="GO" id="GO:0019305">
    <property type="term" value="P:dTDP-rhamnose biosynthetic process"/>
    <property type="evidence" value="ECO:0007669"/>
    <property type="project" value="UniProtKB-UniPathway"/>
</dbReference>
<dbReference type="Pfam" id="PF04321">
    <property type="entry name" value="RmlD_sub_bind"/>
    <property type="match status" value="1"/>
</dbReference>
<keyword evidence="2" id="KW-0560">Oxidoreductase</keyword>
<dbReference type="KEGG" id="ocy:OSSY52_04650"/>
<dbReference type="NCBIfam" id="TIGR01214">
    <property type="entry name" value="rmlD"/>
    <property type="match status" value="1"/>
</dbReference>
<dbReference type="PANTHER" id="PTHR10491">
    <property type="entry name" value="DTDP-4-DEHYDRORHAMNOSE REDUCTASE"/>
    <property type="match status" value="1"/>
</dbReference>
<reference evidence="4 5" key="1">
    <citation type="submission" date="2018-06" db="EMBL/GenBank/DDBJ databases">
        <title>Genome sequencing of Oceanotoga sp. sy52.</title>
        <authorList>
            <person name="Mori K."/>
        </authorList>
    </citation>
    <scope>NUCLEOTIDE SEQUENCE [LARGE SCALE GENOMIC DNA]</scope>
    <source>
        <strain evidence="5">sy52</strain>
    </source>
</reference>
<dbReference type="EMBL" id="AP018712">
    <property type="protein sequence ID" value="BBE30324.1"/>
    <property type="molecule type" value="Genomic_DNA"/>
</dbReference>
<dbReference type="GO" id="GO:0008831">
    <property type="term" value="F:dTDP-4-dehydrorhamnose reductase activity"/>
    <property type="evidence" value="ECO:0007669"/>
    <property type="project" value="UniProtKB-EC"/>
</dbReference>
<dbReference type="SUPFAM" id="SSF51735">
    <property type="entry name" value="NAD(P)-binding Rossmann-fold domains"/>
    <property type="match status" value="1"/>
</dbReference>
<dbReference type="Gene3D" id="3.90.25.10">
    <property type="entry name" value="UDP-galactose 4-epimerase, domain 1"/>
    <property type="match status" value="1"/>
</dbReference>
<protein>
    <recommendedName>
        <fullName evidence="2">dTDP-4-dehydrorhamnose reductase</fullName>
        <ecNumber evidence="2">1.1.1.133</ecNumber>
    </recommendedName>
</protein>
<comment type="similarity">
    <text evidence="1 2">Belongs to the dTDP-4-dehydrorhamnose reductase family.</text>
</comment>
<dbReference type="Gene3D" id="3.40.50.720">
    <property type="entry name" value="NAD(P)-binding Rossmann-like Domain"/>
    <property type="match status" value="1"/>
</dbReference>
<evidence type="ECO:0000259" key="3">
    <source>
        <dbReference type="Pfam" id="PF04321"/>
    </source>
</evidence>
<keyword evidence="5" id="KW-1185">Reference proteome</keyword>
<dbReference type="InterPro" id="IPR005913">
    <property type="entry name" value="dTDP_dehydrorham_reduct"/>
</dbReference>
<dbReference type="EC" id="1.1.1.133" evidence="2"/>
<dbReference type="Proteomes" id="UP000516361">
    <property type="component" value="Chromosome"/>
</dbReference>
<accession>A0A7G1G5K7</accession>
<feature type="domain" description="RmlD-like substrate binding" evidence="3">
    <location>
        <begin position="13"/>
        <end position="277"/>
    </location>
</feature>
<dbReference type="AlphaFoldDB" id="A0A7G1G5K7"/>
<evidence type="ECO:0000313" key="4">
    <source>
        <dbReference type="EMBL" id="BBE30324.1"/>
    </source>
</evidence>
<comment type="function">
    <text evidence="2">Catalyzes the reduction of dTDP-6-deoxy-L-lyxo-4-hexulose to yield dTDP-L-rhamnose.</text>
</comment>
<gene>
    <name evidence="4" type="ORF">OSSY52_04650</name>
</gene>
<dbReference type="PANTHER" id="PTHR10491:SF4">
    <property type="entry name" value="METHIONINE ADENOSYLTRANSFERASE 2 SUBUNIT BETA"/>
    <property type="match status" value="1"/>
</dbReference>